<name>A0AAQ2HEX9_9MICO</name>
<dbReference type="Proteomes" id="UP000297403">
    <property type="component" value="Unassembled WGS sequence"/>
</dbReference>
<evidence type="ECO:0000313" key="3">
    <source>
        <dbReference type="Proteomes" id="UP000297403"/>
    </source>
</evidence>
<sequence length="121" mass="12677">MFRNRVAADAGWQLDWRPAPGAVNDAACRAASERSDFGPMRSMFDQVVTPAGIAADPSSALDRFALRTSRSIDQALDAARIAGMDQPAAPVAQPPVGPRAPEASGATGYWLGRDQGPGLGR</sequence>
<organism evidence="2 3">
    <name type="scientific">Cryobacterium shii</name>
    <dbReference type="NCBI Taxonomy" id="1259235"/>
    <lineage>
        <taxon>Bacteria</taxon>
        <taxon>Bacillati</taxon>
        <taxon>Actinomycetota</taxon>
        <taxon>Actinomycetes</taxon>
        <taxon>Micrococcales</taxon>
        <taxon>Microbacteriaceae</taxon>
        <taxon>Cryobacterium</taxon>
    </lineage>
</organism>
<proteinExistence type="predicted"/>
<evidence type="ECO:0000313" key="2">
    <source>
        <dbReference type="EMBL" id="TFC44893.1"/>
    </source>
</evidence>
<comment type="caution">
    <text evidence="2">The sequence shown here is derived from an EMBL/GenBank/DDBJ whole genome shotgun (WGS) entry which is preliminary data.</text>
</comment>
<dbReference type="RefSeq" id="WP_134434721.1">
    <property type="nucleotide sequence ID" value="NZ_SOFY01000061.1"/>
</dbReference>
<dbReference type="AlphaFoldDB" id="A0AAQ2HEX9"/>
<feature type="region of interest" description="Disordered" evidence="1">
    <location>
        <begin position="85"/>
        <end position="121"/>
    </location>
</feature>
<reference evidence="2 3" key="1">
    <citation type="submission" date="2019-03" db="EMBL/GenBank/DDBJ databases">
        <title>Genomics of glacier-inhabiting Cryobacterium strains.</title>
        <authorList>
            <person name="Liu Q."/>
            <person name="Xin Y.-H."/>
        </authorList>
    </citation>
    <scope>NUCLEOTIDE SEQUENCE [LARGE SCALE GENOMIC DNA]</scope>
    <source>
        <strain evidence="3">TMT1-22</strain>
    </source>
</reference>
<protein>
    <submittedName>
        <fullName evidence="2">Uncharacterized protein</fullName>
    </submittedName>
</protein>
<evidence type="ECO:0000256" key="1">
    <source>
        <dbReference type="SAM" id="MobiDB-lite"/>
    </source>
</evidence>
<dbReference type="EMBL" id="SOFY01000061">
    <property type="protein sequence ID" value="TFC44893.1"/>
    <property type="molecule type" value="Genomic_DNA"/>
</dbReference>
<keyword evidence="3" id="KW-1185">Reference proteome</keyword>
<gene>
    <name evidence="2" type="ORF">E3O49_11345</name>
</gene>
<accession>A0AAQ2HEX9</accession>